<dbReference type="RefSeq" id="WP_191188080.1">
    <property type="nucleotide sequence ID" value="NZ_JACWMY010000003.1"/>
</dbReference>
<protein>
    <recommendedName>
        <fullName evidence="4">Carboxypeptidase-like protein</fullName>
    </recommendedName>
</protein>
<keyword evidence="3" id="KW-1185">Reference proteome</keyword>
<evidence type="ECO:0000313" key="3">
    <source>
        <dbReference type="Proteomes" id="UP000606600"/>
    </source>
</evidence>
<proteinExistence type="predicted"/>
<feature type="signal peptide" evidence="1">
    <location>
        <begin position="1"/>
        <end position="18"/>
    </location>
</feature>
<accession>A0ABR7WM51</accession>
<evidence type="ECO:0000313" key="2">
    <source>
        <dbReference type="EMBL" id="MBD1363403.1"/>
    </source>
</evidence>
<evidence type="ECO:0000256" key="1">
    <source>
        <dbReference type="SAM" id="SignalP"/>
    </source>
</evidence>
<comment type="caution">
    <text evidence="2">The sequence shown here is derived from an EMBL/GenBank/DDBJ whole genome shotgun (WGS) entry which is preliminary data.</text>
</comment>
<evidence type="ECO:0008006" key="4">
    <source>
        <dbReference type="Google" id="ProtNLM"/>
    </source>
</evidence>
<reference evidence="2 3" key="1">
    <citation type="submission" date="2020-09" db="EMBL/GenBank/DDBJ databases">
        <title>Novel species of Mucilaginibacter isolated from a glacier on the Tibetan Plateau.</title>
        <authorList>
            <person name="Liu Q."/>
            <person name="Xin Y.-H."/>
        </authorList>
    </citation>
    <scope>NUCLEOTIDE SEQUENCE [LARGE SCALE GENOMIC DNA]</scope>
    <source>
        <strain evidence="2 3">ZT4R22</strain>
    </source>
</reference>
<keyword evidence="1" id="KW-0732">Signal</keyword>
<name>A0ABR7WM51_9SPHI</name>
<dbReference type="Proteomes" id="UP000606600">
    <property type="component" value="Unassembled WGS sequence"/>
</dbReference>
<dbReference type="EMBL" id="JACWMY010000003">
    <property type="protein sequence ID" value="MBD1363403.1"/>
    <property type="molecule type" value="Genomic_DNA"/>
</dbReference>
<gene>
    <name evidence="2" type="ORF">IDJ77_06235</name>
</gene>
<organism evidence="2 3">
    <name type="scientific">Mucilaginibacter pankratovii</name>
    <dbReference type="NCBI Taxonomy" id="2772110"/>
    <lineage>
        <taxon>Bacteria</taxon>
        <taxon>Pseudomonadati</taxon>
        <taxon>Bacteroidota</taxon>
        <taxon>Sphingobacteriia</taxon>
        <taxon>Sphingobacteriales</taxon>
        <taxon>Sphingobacteriaceae</taxon>
        <taxon>Mucilaginibacter</taxon>
    </lineage>
</organism>
<sequence>MKKLIGILFLLVSLSAFAQKEKPLVQFTGVIYNADSANVVVPYVSISNKSYHNAAVIASYNGYFSFVVHEQDTISFTAVGYAPLTVVIPANLANKSYTTQIKIKPQIINLPVFRVFPWATTDEFRRDFVTAKLADDDLEIARKNISRASLAALTTSLPRDGQEIQSANASQMHTNLVNSHSITNPLLNPLAWGSLIKSITDGDKKGN</sequence>
<feature type="chain" id="PRO_5045404744" description="Carboxypeptidase-like protein" evidence="1">
    <location>
        <begin position="19"/>
        <end position="207"/>
    </location>
</feature>